<evidence type="ECO:0000313" key="1">
    <source>
        <dbReference type="EMBL" id="CAI9259193.1"/>
    </source>
</evidence>
<protein>
    <submittedName>
        <fullName evidence="1">Uncharacterized protein</fullName>
    </submittedName>
</protein>
<dbReference type="EMBL" id="OX465086">
    <property type="protein sequence ID" value="CAI9259193.1"/>
    <property type="molecule type" value="Genomic_DNA"/>
</dbReference>
<organism evidence="1 2">
    <name type="scientific">Lactuca saligna</name>
    <name type="common">Willowleaf lettuce</name>
    <dbReference type="NCBI Taxonomy" id="75948"/>
    <lineage>
        <taxon>Eukaryota</taxon>
        <taxon>Viridiplantae</taxon>
        <taxon>Streptophyta</taxon>
        <taxon>Embryophyta</taxon>
        <taxon>Tracheophyta</taxon>
        <taxon>Spermatophyta</taxon>
        <taxon>Magnoliopsida</taxon>
        <taxon>eudicotyledons</taxon>
        <taxon>Gunneridae</taxon>
        <taxon>Pentapetalae</taxon>
        <taxon>asterids</taxon>
        <taxon>campanulids</taxon>
        <taxon>Asterales</taxon>
        <taxon>Asteraceae</taxon>
        <taxon>Cichorioideae</taxon>
        <taxon>Cichorieae</taxon>
        <taxon>Lactucinae</taxon>
        <taxon>Lactuca</taxon>
    </lineage>
</organism>
<evidence type="ECO:0000313" key="2">
    <source>
        <dbReference type="Proteomes" id="UP001177003"/>
    </source>
</evidence>
<sequence length="231" mass="26355">MGQVSQGGDKGFGGVGSSKDPEKGVVVGKVLKKNYGIDNSDFNQFDFLINHKLFTSSQFKIVENFNDIDEFKRPNIRFHAVLGKNEEDICSPMKIMKMMTIICDKLFEGLLENFLYVVLKANNATFEFTIADFLLMKLNDLIMFTNILSNVDVSKIIENNKDDLIISFAHIKFFIDNYYDFLEITDIELALTIKKPLKSPQSFLRGKININDYEPCEIIHQPLGVVFQGKN</sequence>
<dbReference type="Proteomes" id="UP001177003">
    <property type="component" value="Chromosome 0"/>
</dbReference>
<keyword evidence="2" id="KW-1185">Reference proteome</keyword>
<gene>
    <name evidence="1" type="ORF">LSALG_LOCUS100</name>
</gene>
<name>A0AA35UZN5_LACSI</name>
<dbReference type="AlphaFoldDB" id="A0AA35UZN5"/>
<proteinExistence type="predicted"/>
<reference evidence="1" key="1">
    <citation type="submission" date="2023-04" db="EMBL/GenBank/DDBJ databases">
        <authorList>
            <person name="Vijverberg K."/>
            <person name="Xiong W."/>
            <person name="Schranz E."/>
        </authorList>
    </citation>
    <scope>NUCLEOTIDE SEQUENCE</scope>
</reference>
<accession>A0AA35UZN5</accession>